<dbReference type="PROSITE" id="PS51257">
    <property type="entry name" value="PROKAR_LIPOPROTEIN"/>
    <property type="match status" value="1"/>
</dbReference>
<feature type="signal peptide" evidence="1">
    <location>
        <begin position="1"/>
        <end position="28"/>
    </location>
</feature>
<reference evidence="2" key="1">
    <citation type="submission" date="2023-01" db="EMBL/GenBank/DDBJ databases">
        <title>Complete genome sequence of Planctobacterium marinum strain Dej080120_11.</title>
        <authorList>
            <person name="Ueki S."/>
            <person name="Maruyama F."/>
        </authorList>
    </citation>
    <scope>NUCLEOTIDE SEQUENCE</scope>
    <source>
        <strain evidence="2">Dej080120_11</strain>
    </source>
</reference>
<evidence type="ECO:0000313" key="3">
    <source>
        <dbReference type="Proteomes" id="UP001333710"/>
    </source>
</evidence>
<evidence type="ECO:0000313" key="2">
    <source>
        <dbReference type="EMBL" id="BDX08252.1"/>
    </source>
</evidence>
<evidence type="ECO:0000256" key="1">
    <source>
        <dbReference type="SAM" id="SignalP"/>
    </source>
</evidence>
<accession>A0AA48KTJ7</accession>
<dbReference type="PANTHER" id="PTHR33619:SF3">
    <property type="entry name" value="POLYSACCHARIDE EXPORT PROTEIN GFCE-RELATED"/>
    <property type="match status" value="1"/>
</dbReference>
<feature type="chain" id="PRO_5041348536" description="Polysaccharide biosynthesis protein" evidence="1">
    <location>
        <begin position="29"/>
        <end position="424"/>
    </location>
</feature>
<dbReference type="PANTHER" id="PTHR33619">
    <property type="entry name" value="POLYSACCHARIDE EXPORT PROTEIN GFCE-RELATED"/>
    <property type="match status" value="1"/>
</dbReference>
<gene>
    <name evidence="2" type="ORF">MACH26_37730</name>
</gene>
<dbReference type="RefSeq" id="WP_338294324.1">
    <property type="nucleotide sequence ID" value="NZ_AP027272.1"/>
</dbReference>
<name>A0AA48KTJ7_9ALTE</name>
<protein>
    <recommendedName>
        <fullName evidence="4">Polysaccharide biosynthesis protein</fullName>
    </recommendedName>
</protein>
<dbReference type="KEGG" id="pmaw:MACH26_37730"/>
<dbReference type="EMBL" id="AP027272">
    <property type="protein sequence ID" value="BDX08252.1"/>
    <property type="molecule type" value="Genomic_DNA"/>
</dbReference>
<proteinExistence type="predicted"/>
<sequence length="424" mass="46087">MKKFPFSKSVISGILAAATLLTTGCAQHHSLPAPDTVAHPFYGQPGENGTHFIHEQGPEHLFATSKECIAREDFAAPLNYRSDKPLTLNNSLISQHNGIQNAREFGTPLSPGDMLELVIDNGDGFNGRYVVDASGYIDIPLIQPIFAFGKNTWQVAKDIELEMIRAEIFQPSTALVNLQVLNWAGIEVSVSGAVFQPGRVLINQKHPNAVMDEKLAAHGDFSPTRLLSEAIRAASGIRPDAKLDQVVLIRKGWQVEVDLTGILTGQPVQDYPLVAGDQVIIPSTGCFQAHLVRPSQITPKGFRVFMSNLTDSAEDNASAGIGRYATNIPYGTRLLQAAISANCVGGKQWTNAPRKIVLASKHPITGETQVIERSVEQLMRFGNREAINPYLMPNDAVACYDSSVTNLRDIASAIVQITAPFRLL</sequence>
<evidence type="ECO:0008006" key="4">
    <source>
        <dbReference type="Google" id="ProtNLM"/>
    </source>
</evidence>
<dbReference type="Proteomes" id="UP001333710">
    <property type="component" value="Chromosome"/>
</dbReference>
<dbReference type="Gene3D" id="3.10.560.10">
    <property type="entry name" value="Outer membrane lipoprotein wza domain like"/>
    <property type="match status" value="1"/>
</dbReference>
<dbReference type="InterPro" id="IPR049712">
    <property type="entry name" value="Poly_export"/>
</dbReference>
<organism evidence="2 3">
    <name type="scientific">Planctobacterium marinum</name>
    <dbReference type="NCBI Taxonomy" id="1631968"/>
    <lineage>
        <taxon>Bacteria</taxon>
        <taxon>Pseudomonadati</taxon>
        <taxon>Pseudomonadota</taxon>
        <taxon>Gammaproteobacteria</taxon>
        <taxon>Alteromonadales</taxon>
        <taxon>Alteromonadaceae</taxon>
        <taxon>Planctobacterium</taxon>
    </lineage>
</organism>
<keyword evidence="3" id="KW-1185">Reference proteome</keyword>
<keyword evidence="1" id="KW-0732">Signal</keyword>
<dbReference type="GO" id="GO:0015159">
    <property type="term" value="F:polysaccharide transmembrane transporter activity"/>
    <property type="evidence" value="ECO:0007669"/>
    <property type="project" value="InterPro"/>
</dbReference>
<dbReference type="AlphaFoldDB" id="A0AA48KTJ7"/>